<organism evidence="1 2">
    <name type="scientific">Neisseria sicca</name>
    <dbReference type="NCBI Taxonomy" id="490"/>
    <lineage>
        <taxon>Bacteria</taxon>
        <taxon>Pseudomonadati</taxon>
        <taxon>Pseudomonadota</taxon>
        <taxon>Betaproteobacteria</taxon>
        <taxon>Neisseriales</taxon>
        <taxon>Neisseriaceae</taxon>
        <taxon>Neisseria</taxon>
    </lineage>
</organism>
<protein>
    <submittedName>
        <fullName evidence="1">MBL fold metallo-hydrolase</fullName>
    </submittedName>
</protein>
<dbReference type="EMBL" id="JABZQQ010000060">
    <property type="protein sequence ID" value="MBF1265529.1"/>
    <property type="molecule type" value="Genomic_DNA"/>
</dbReference>
<feature type="non-terminal residue" evidence="1">
    <location>
        <position position="1"/>
    </location>
</feature>
<gene>
    <name evidence="1" type="ORF">HXM80_07600</name>
</gene>
<sequence length="63" mass="7162">DGIIMGLQDVAHARNMLPNTKLITVHMDAVNHMSVYRKDLRQFVQANKLENVVIPEDGETVKF</sequence>
<comment type="caution">
    <text evidence="1">The sequence shown here is derived from an EMBL/GenBank/DDBJ whole genome shotgun (WGS) entry which is preliminary data.</text>
</comment>
<proteinExistence type="predicted"/>
<dbReference type="Gene3D" id="3.60.15.10">
    <property type="entry name" value="Ribonuclease Z/Hydroxyacylglutathione hydrolase-like"/>
    <property type="match status" value="1"/>
</dbReference>
<name>A0A930GWT2_NEISI</name>
<evidence type="ECO:0000313" key="1">
    <source>
        <dbReference type="EMBL" id="MBF1265529.1"/>
    </source>
</evidence>
<dbReference type="InterPro" id="IPR036866">
    <property type="entry name" value="RibonucZ/Hydroxyglut_hydro"/>
</dbReference>
<accession>A0A930GWT2</accession>
<evidence type="ECO:0000313" key="2">
    <source>
        <dbReference type="Proteomes" id="UP000780345"/>
    </source>
</evidence>
<dbReference type="AlphaFoldDB" id="A0A930GWT2"/>
<reference evidence="1" key="1">
    <citation type="submission" date="2020-04" db="EMBL/GenBank/DDBJ databases">
        <title>Deep metagenomics examines the oral microbiome during advanced dental caries in children, revealing novel taxa and co-occurrences with host molecules.</title>
        <authorList>
            <person name="Baker J.L."/>
            <person name="Morton J.T."/>
            <person name="Dinis M."/>
            <person name="Alvarez R."/>
            <person name="Tran N.C."/>
            <person name="Knight R."/>
            <person name="Edlund A."/>
        </authorList>
    </citation>
    <scope>NUCLEOTIDE SEQUENCE</scope>
    <source>
        <strain evidence="1">JCVI_32_bin.62</strain>
    </source>
</reference>
<dbReference type="Proteomes" id="UP000780345">
    <property type="component" value="Unassembled WGS sequence"/>
</dbReference>